<dbReference type="Proteomes" id="UP000050795">
    <property type="component" value="Unassembled WGS sequence"/>
</dbReference>
<proteinExistence type="predicted"/>
<dbReference type="AlphaFoldDB" id="A0AA85ILC1"/>
<reference evidence="2" key="2">
    <citation type="submission" date="2023-11" db="UniProtKB">
        <authorList>
            <consortium name="WormBaseParasite"/>
        </authorList>
    </citation>
    <scope>IDENTIFICATION</scope>
</reference>
<organism evidence="1 2">
    <name type="scientific">Trichobilharzia regenti</name>
    <name type="common">Nasal bird schistosome</name>
    <dbReference type="NCBI Taxonomy" id="157069"/>
    <lineage>
        <taxon>Eukaryota</taxon>
        <taxon>Metazoa</taxon>
        <taxon>Spiralia</taxon>
        <taxon>Lophotrochozoa</taxon>
        <taxon>Platyhelminthes</taxon>
        <taxon>Trematoda</taxon>
        <taxon>Digenea</taxon>
        <taxon>Strigeidida</taxon>
        <taxon>Schistosomatoidea</taxon>
        <taxon>Schistosomatidae</taxon>
        <taxon>Trichobilharzia</taxon>
    </lineage>
</organism>
<dbReference type="WBParaSite" id="TREG1_104480.1">
    <property type="protein sequence ID" value="TREG1_104480.1"/>
    <property type="gene ID" value="TREG1_104480"/>
</dbReference>
<sequence>MVIVVCFSSSVQVLDLPGNILHHLISVYSFDVFDPPRQVFVDSQLTTFRFVCSLKLKKIILISLSEFKYLHECCPDRKFSKCLSSYLKRCKSSPVLFVASHFQPSISNGPMWKVVCSRLVKAIVIEESMSWLSTLGGGYSSLGDQNDYAASLAGTVSIFQMSLALEVNSPTLLAKSQLWFAQSLMQRGFLKQSAGILRRIYTLWKPLMKPDLPSDMRIDHMAVGLWARLRHLWQQKHQPMKKRKNVSKHHIPLPVNSSLISLYPHVNMLVSRI</sequence>
<dbReference type="PANTHER" id="PTHR36693:SF1">
    <property type="entry name" value="GH02722P"/>
    <property type="match status" value="1"/>
</dbReference>
<keyword evidence="1" id="KW-1185">Reference proteome</keyword>
<reference evidence="1" key="1">
    <citation type="submission" date="2022-06" db="EMBL/GenBank/DDBJ databases">
        <authorList>
            <person name="Berger JAMES D."/>
            <person name="Berger JAMES D."/>
        </authorList>
    </citation>
    <scope>NUCLEOTIDE SEQUENCE [LARGE SCALE GENOMIC DNA]</scope>
</reference>
<name>A0AA85ILC1_TRIRE</name>
<evidence type="ECO:0000313" key="2">
    <source>
        <dbReference type="WBParaSite" id="TREG1_104480.1"/>
    </source>
</evidence>
<evidence type="ECO:0000313" key="1">
    <source>
        <dbReference type="Proteomes" id="UP000050795"/>
    </source>
</evidence>
<protein>
    <submittedName>
        <fullName evidence="2">Uncharacterized protein</fullName>
    </submittedName>
</protein>
<dbReference type="Pfam" id="PF16065">
    <property type="entry name" value="DUF4807"/>
    <property type="match status" value="1"/>
</dbReference>
<dbReference type="PANTHER" id="PTHR36693">
    <property type="entry name" value="GH02722P"/>
    <property type="match status" value="1"/>
</dbReference>
<accession>A0AA85ILC1</accession>
<dbReference type="InterPro" id="IPR032072">
    <property type="entry name" value="DUF4807"/>
</dbReference>